<gene>
    <name evidence="1" type="ORF">S06H3_35924</name>
</gene>
<proteinExistence type="predicted"/>
<dbReference type="EMBL" id="BARV01021710">
    <property type="protein sequence ID" value="GAI26769.1"/>
    <property type="molecule type" value="Genomic_DNA"/>
</dbReference>
<sequence length="51" mass="6178">MLSLIKDNFNTEEINKILSDNFFELKLLEKEFKANKITFIEFLRRLVDKLD</sequence>
<comment type="caution">
    <text evidence="1">The sequence shown here is derived from an EMBL/GenBank/DDBJ whole genome shotgun (WGS) entry which is preliminary data.</text>
</comment>
<evidence type="ECO:0000313" key="1">
    <source>
        <dbReference type="EMBL" id="GAI26769.1"/>
    </source>
</evidence>
<accession>X1P773</accession>
<protein>
    <submittedName>
        <fullName evidence="1">Uncharacterized protein</fullName>
    </submittedName>
</protein>
<reference evidence="1" key="1">
    <citation type="journal article" date="2014" name="Front. Microbiol.">
        <title>High frequency of phylogenetically diverse reductive dehalogenase-homologous genes in deep subseafloor sedimentary metagenomes.</title>
        <authorList>
            <person name="Kawai M."/>
            <person name="Futagami T."/>
            <person name="Toyoda A."/>
            <person name="Takaki Y."/>
            <person name="Nishi S."/>
            <person name="Hori S."/>
            <person name="Arai W."/>
            <person name="Tsubouchi T."/>
            <person name="Morono Y."/>
            <person name="Uchiyama I."/>
            <person name="Ito T."/>
            <person name="Fujiyama A."/>
            <person name="Inagaki F."/>
            <person name="Takami H."/>
        </authorList>
    </citation>
    <scope>NUCLEOTIDE SEQUENCE</scope>
    <source>
        <strain evidence="1">Expedition CK06-06</strain>
    </source>
</reference>
<organism evidence="1">
    <name type="scientific">marine sediment metagenome</name>
    <dbReference type="NCBI Taxonomy" id="412755"/>
    <lineage>
        <taxon>unclassified sequences</taxon>
        <taxon>metagenomes</taxon>
        <taxon>ecological metagenomes</taxon>
    </lineage>
</organism>
<name>X1P773_9ZZZZ</name>
<dbReference type="AlphaFoldDB" id="X1P773"/>